<dbReference type="EMBL" id="MCOG01000042">
    <property type="protein sequence ID" value="ORY70665.1"/>
    <property type="molecule type" value="Genomic_DNA"/>
</dbReference>
<dbReference type="Proteomes" id="UP000193920">
    <property type="component" value="Unassembled WGS sequence"/>
</dbReference>
<evidence type="ECO:0008006" key="4">
    <source>
        <dbReference type="Google" id="ProtNLM"/>
    </source>
</evidence>
<gene>
    <name evidence="2" type="ORF">LY90DRAFT_203966</name>
</gene>
<accession>A0A1Y2EIP4</accession>
<protein>
    <recommendedName>
        <fullName evidence="4">SAPS-domain-containing protein</fullName>
    </recommendedName>
</protein>
<feature type="region of interest" description="Disordered" evidence="1">
    <location>
        <begin position="439"/>
        <end position="464"/>
    </location>
</feature>
<keyword evidence="3" id="KW-1185">Reference proteome</keyword>
<comment type="caution">
    <text evidence="2">The sequence shown here is derived from an EMBL/GenBank/DDBJ whole genome shotgun (WGS) entry which is preliminary data.</text>
</comment>
<feature type="compositionally biased region" description="Acidic residues" evidence="1">
    <location>
        <begin position="439"/>
        <end position="457"/>
    </location>
</feature>
<evidence type="ECO:0000313" key="3">
    <source>
        <dbReference type="Proteomes" id="UP000193920"/>
    </source>
</evidence>
<name>A0A1Y2EIP4_9FUNG</name>
<dbReference type="STRING" id="1754190.A0A1Y2EIP4"/>
<sequence length="564" mass="66361">MKFIKVNYSEPVDNFFFGNNYKYEDEDLRYFEDLTLLDQTWNNDEIDMMDNKENISCNQNTPTYHNERLIKEDIPSPDPEDFSLNSLNQRENSEQLVNRFLDSDYPELSPKMQELMKMHDFMKIFIHKITRVPDAVLYNEEEINQGFSIDESVFRKRECIDQVLMKRSYNAFKVLTSYSILNTVTENAKFIGKELLKIFHPKSEGNFNHFKPLWNHLIKITHGEIALLLTSDDEYKEPPIYQMLRYIHEPAITSSLISTIFLFDAEPDLQVELFTKLQEMEFIETLLTMLDMKDFPVIVQATSEFLIQMIEEGSKTKNSSILFAPIQLDPSCLSVIIKHISENKSPVHQQACIQLLLAFLEKYIYYNCDATTSDNVSINTMTSSSSSTLELLKSSLMDYLKYSIDDLCMGLTDAKSIDHVEEDEEDKFYDDYQDFFEEDDDDEEDEEGENDEEEDEDPNKMIVNNHTPIHNHECIHSNTHKHINSSYRRSGCDIYNTNKKLNYKKLKCRLTVNKIGLLKIIIITLQEFKREEYDLLENIPWSLLVNWFFQNPSNNIYHNFLNLL</sequence>
<evidence type="ECO:0000313" key="2">
    <source>
        <dbReference type="EMBL" id="ORY70665.1"/>
    </source>
</evidence>
<proteinExistence type="predicted"/>
<organism evidence="2 3">
    <name type="scientific">Neocallimastix californiae</name>
    <dbReference type="NCBI Taxonomy" id="1754190"/>
    <lineage>
        <taxon>Eukaryota</taxon>
        <taxon>Fungi</taxon>
        <taxon>Fungi incertae sedis</taxon>
        <taxon>Chytridiomycota</taxon>
        <taxon>Chytridiomycota incertae sedis</taxon>
        <taxon>Neocallimastigomycetes</taxon>
        <taxon>Neocallimastigales</taxon>
        <taxon>Neocallimastigaceae</taxon>
        <taxon>Neocallimastix</taxon>
    </lineage>
</organism>
<reference evidence="2 3" key="1">
    <citation type="submission" date="2016-08" db="EMBL/GenBank/DDBJ databases">
        <title>A Parts List for Fungal Cellulosomes Revealed by Comparative Genomics.</title>
        <authorList>
            <consortium name="DOE Joint Genome Institute"/>
            <person name="Haitjema C.H."/>
            <person name="Gilmore S.P."/>
            <person name="Henske J.K."/>
            <person name="Solomon K.V."/>
            <person name="De Groot R."/>
            <person name="Kuo A."/>
            <person name="Mondo S.J."/>
            <person name="Salamov A.A."/>
            <person name="Labutti K."/>
            <person name="Zhao Z."/>
            <person name="Chiniquy J."/>
            <person name="Barry K."/>
            <person name="Brewer H.M."/>
            <person name="Purvine S.O."/>
            <person name="Wright A.T."/>
            <person name="Boxma B."/>
            <person name="Van Alen T."/>
            <person name="Hackstein J.H."/>
            <person name="Baker S.E."/>
            <person name="Grigoriev I.V."/>
            <person name="O'Malley M.A."/>
        </authorList>
    </citation>
    <scope>NUCLEOTIDE SEQUENCE [LARGE SCALE GENOMIC DNA]</scope>
    <source>
        <strain evidence="2 3">G1</strain>
    </source>
</reference>
<evidence type="ECO:0000256" key="1">
    <source>
        <dbReference type="SAM" id="MobiDB-lite"/>
    </source>
</evidence>
<dbReference type="AlphaFoldDB" id="A0A1Y2EIP4"/>